<evidence type="ECO:0000256" key="2">
    <source>
        <dbReference type="ARBA" id="ARBA00022840"/>
    </source>
</evidence>
<dbReference type="GO" id="GO:0004467">
    <property type="term" value="F:long-chain fatty acid-CoA ligase activity"/>
    <property type="evidence" value="ECO:0007669"/>
    <property type="project" value="TreeGrafter"/>
</dbReference>
<dbReference type="PROSITE" id="PS00455">
    <property type="entry name" value="AMP_BINDING"/>
    <property type="match status" value="1"/>
</dbReference>
<dbReference type="PANTHER" id="PTHR43272:SF33">
    <property type="entry name" value="AMP-BINDING DOMAIN-CONTAINING PROTEIN-RELATED"/>
    <property type="match status" value="1"/>
</dbReference>
<dbReference type="Gene3D" id="3.40.50.12780">
    <property type="entry name" value="N-terminal domain of ligase-like"/>
    <property type="match status" value="1"/>
</dbReference>
<sequence length="629" mass="70390">MMMAKNLLDMLRRSVKRYPDKAAFMWKSEGSYQTLTYREFWNEVRHVASGLARLGVSRGDRVAILSENNVKWPVTDFAICSLGAVSVPIYPTLPASQALHILRNADCQVAVVQNEEQLEKVISGLEADIRRIVVMYPKTSFFAKEKVLPFSGLVQYGAGSPLNNWEKIWGDLDRDQLATIIYTSGTTGEPRGAMLTHGNFLSNIEGVQFWFLEARHDDVLLSYLPLSHVFERMAGQFLPLSVGATIAYAEGIDKIQENLLEVKPTVMTSVPLLFEKVYARVQEEVRSGTPLRRKIFDWAVQVGLNRYDCYLQLPMDRLLMGEWPPLLLNQWKLADRLVCRKVRERLGGRLRGMVSGGAALNPKIARFFWAIGVPVLEGYGLTETSPVIAVNPMARAKVGTVGKPLPNLEVCIASDGEVLVRGPNVMKGYYNNEEATAAQFNDGWFHTGDLGEIDPEGYLKIVDRKKRILVLGTGKNVAPQPVENAMNQSVFIEHAVLVGHGRKYVIVLVVPDFVNLNRWAWKRGISVESRADLIRHAGVQDLVRLEVEKLTQSFAPHERPKKVVILAEEWSIETGELTPKLSVRMNKVEEKYREIINRTYEDAYTEAEIAGSQVAASVAIQKPGGGKSS</sequence>
<dbReference type="InterPro" id="IPR000873">
    <property type="entry name" value="AMP-dep_synth/lig_dom"/>
</dbReference>
<dbReference type="SUPFAM" id="SSF56801">
    <property type="entry name" value="Acetyl-CoA synthetase-like"/>
    <property type="match status" value="1"/>
</dbReference>
<evidence type="ECO:0000313" key="4">
    <source>
        <dbReference type="EMBL" id="MBA4495553.1"/>
    </source>
</evidence>
<dbReference type="Pfam" id="PF00501">
    <property type="entry name" value="AMP-binding"/>
    <property type="match status" value="1"/>
</dbReference>
<dbReference type="GO" id="GO:0005524">
    <property type="term" value="F:ATP binding"/>
    <property type="evidence" value="ECO:0007669"/>
    <property type="project" value="UniProtKB-KW"/>
</dbReference>
<dbReference type="CDD" id="cd05907">
    <property type="entry name" value="VL_LC_FACS_like"/>
    <property type="match status" value="1"/>
</dbReference>
<keyword evidence="4" id="KW-0436">Ligase</keyword>
<dbReference type="GO" id="GO:0016020">
    <property type="term" value="C:membrane"/>
    <property type="evidence" value="ECO:0007669"/>
    <property type="project" value="TreeGrafter"/>
</dbReference>
<keyword evidence="2" id="KW-0067">ATP-binding</keyword>
<dbReference type="Pfam" id="PF23562">
    <property type="entry name" value="AMP-binding_C_3"/>
    <property type="match status" value="1"/>
</dbReference>
<dbReference type="PANTHER" id="PTHR43272">
    <property type="entry name" value="LONG-CHAIN-FATTY-ACID--COA LIGASE"/>
    <property type="match status" value="1"/>
</dbReference>
<dbReference type="Proteomes" id="UP000535491">
    <property type="component" value="Unassembled WGS sequence"/>
</dbReference>
<organism evidence="4 5">
    <name type="scientific">Paenactinomyces guangxiensis</name>
    <dbReference type="NCBI Taxonomy" id="1490290"/>
    <lineage>
        <taxon>Bacteria</taxon>
        <taxon>Bacillati</taxon>
        <taxon>Bacillota</taxon>
        <taxon>Bacilli</taxon>
        <taxon>Bacillales</taxon>
        <taxon>Thermoactinomycetaceae</taxon>
        <taxon>Paenactinomyces</taxon>
    </lineage>
</organism>
<dbReference type="InterPro" id="IPR042099">
    <property type="entry name" value="ANL_N_sf"/>
</dbReference>
<dbReference type="InterPro" id="IPR020845">
    <property type="entry name" value="AMP-binding_CS"/>
</dbReference>
<accession>A0A7W1WT70</accession>
<feature type="domain" description="AMP-dependent synthetase/ligase" evidence="3">
    <location>
        <begin position="11"/>
        <end position="430"/>
    </location>
</feature>
<proteinExistence type="predicted"/>
<evidence type="ECO:0000259" key="3">
    <source>
        <dbReference type="Pfam" id="PF00501"/>
    </source>
</evidence>
<dbReference type="AlphaFoldDB" id="A0A7W1WT70"/>
<keyword evidence="5" id="KW-1185">Reference proteome</keyword>
<comment type="caution">
    <text evidence="4">The sequence shown here is derived from an EMBL/GenBank/DDBJ whole genome shotgun (WGS) entry which is preliminary data.</text>
</comment>
<keyword evidence="1" id="KW-0547">Nucleotide-binding</keyword>
<evidence type="ECO:0000313" key="5">
    <source>
        <dbReference type="Proteomes" id="UP000535491"/>
    </source>
</evidence>
<dbReference type="EMBL" id="JACEIQ010000016">
    <property type="protein sequence ID" value="MBA4495553.1"/>
    <property type="molecule type" value="Genomic_DNA"/>
</dbReference>
<evidence type="ECO:0000256" key="1">
    <source>
        <dbReference type="ARBA" id="ARBA00022741"/>
    </source>
</evidence>
<reference evidence="4 5" key="1">
    <citation type="submission" date="2020-07" db="EMBL/GenBank/DDBJ databases">
        <authorList>
            <person name="Feng H."/>
        </authorList>
    </citation>
    <scope>NUCLEOTIDE SEQUENCE [LARGE SCALE GENOMIC DNA]</scope>
    <source>
        <strain evidence="5">s-10</strain>
    </source>
</reference>
<gene>
    <name evidence="4" type="ORF">H1191_14715</name>
</gene>
<name>A0A7W1WT70_9BACL</name>
<protein>
    <submittedName>
        <fullName evidence="4">Long-chain fatty acid--CoA ligase</fullName>
    </submittedName>
</protein>